<dbReference type="InterPro" id="IPR027417">
    <property type="entry name" value="P-loop_NTPase"/>
</dbReference>
<dbReference type="InterPro" id="IPR011990">
    <property type="entry name" value="TPR-like_helical_dom_sf"/>
</dbReference>
<dbReference type="SUPFAM" id="SSF48452">
    <property type="entry name" value="TPR-like"/>
    <property type="match status" value="2"/>
</dbReference>
<keyword evidence="3" id="KW-1185">Reference proteome</keyword>
<name>A0A239GEB7_9SPHN</name>
<proteinExistence type="predicted"/>
<organism evidence="2 3">
    <name type="scientific">Sphingopyxis indica</name>
    <dbReference type="NCBI Taxonomy" id="436663"/>
    <lineage>
        <taxon>Bacteria</taxon>
        <taxon>Pseudomonadati</taxon>
        <taxon>Pseudomonadota</taxon>
        <taxon>Alphaproteobacteria</taxon>
        <taxon>Sphingomonadales</taxon>
        <taxon>Sphingomonadaceae</taxon>
        <taxon>Sphingopyxis</taxon>
    </lineage>
</organism>
<dbReference type="Gene3D" id="1.25.40.10">
    <property type="entry name" value="Tetratricopeptide repeat domain"/>
    <property type="match status" value="2"/>
</dbReference>
<dbReference type="SMART" id="SM00028">
    <property type="entry name" value="TPR"/>
    <property type="match status" value="4"/>
</dbReference>
<evidence type="ECO:0000256" key="1">
    <source>
        <dbReference type="ARBA" id="ARBA00022679"/>
    </source>
</evidence>
<protein>
    <submittedName>
        <fullName evidence="2">Tetratricopeptide repeat-containing protein</fullName>
    </submittedName>
</protein>
<dbReference type="RefSeq" id="WP_170935460.1">
    <property type="nucleotide sequence ID" value="NZ_FZPA01000003.1"/>
</dbReference>
<dbReference type="InterPro" id="IPR019734">
    <property type="entry name" value="TPR_rpt"/>
</dbReference>
<dbReference type="SUPFAM" id="SSF52540">
    <property type="entry name" value="P-loop containing nucleoside triphosphate hydrolases"/>
    <property type="match status" value="1"/>
</dbReference>
<dbReference type="Pfam" id="PF14559">
    <property type="entry name" value="TPR_19"/>
    <property type="match status" value="1"/>
</dbReference>
<keyword evidence="1" id="KW-0808">Transferase</keyword>
<reference evidence="2 3" key="1">
    <citation type="submission" date="2017-06" db="EMBL/GenBank/DDBJ databases">
        <authorList>
            <person name="Kim H.J."/>
            <person name="Triplett B.A."/>
        </authorList>
    </citation>
    <scope>NUCLEOTIDE SEQUENCE [LARGE SCALE GENOMIC DNA]</scope>
    <source>
        <strain evidence="2 3">DS15</strain>
    </source>
</reference>
<dbReference type="AlphaFoldDB" id="A0A239GEB7"/>
<dbReference type="EMBL" id="FZPA01000003">
    <property type="protein sequence ID" value="SNS66823.1"/>
    <property type="molecule type" value="Genomic_DNA"/>
</dbReference>
<dbReference type="Pfam" id="PF13469">
    <property type="entry name" value="Sulfotransfer_3"/>
    <property type="match status" value="1"/>
</dbReference>
<dbReference type="PANTHER" id="PTHR12788:SF10">
    <property type="entry name" value="PROTEIN-TYROSINE SULFOTRANSFERASE"/>
    <property type="match status" value="1"/>
</dbReference>
<dbReference type="Proteomes" id="UP000198339">
    <property type="component" value="Unassembled WGS sequence"/>
</dbReference>
<dbReference type="PANTHER" id="PTHR12788">
    <property type="entry name" value="PROTEIN-TYROSINE SULFOTRANSFERASE 2"/>
    <property type="match status" value="1"/>
</dbReference>
<evidence type="ECO:0000313" key="2">
    <source>
        <dbReference type="EMBL" id="SNS66823.1"/>
    </source>
</evidence>
<dbReference type="InterPro" id="IPR026634">
    <property type="entry name" value="TPST-like"/>
</dbReference>
<evidence type="ECO:0000313" key="3">
    <source>
        <dbReference type="Proteomes" id="UP000198339"/>
    </source>
</evidence>
<dbReference type="Pfam" id="PF13432">
    <property type="entry name" value="TPR_16"/>
    <property type="match status" value="2"/>
</dbReference>
<sequence>MNVTGTVTTYSALTKADELAAAGRLEAAAQRVIEHLRRHPDEPKGLAKLGELAMLLGALGQAEQFLRSAILRGENGIGVRRNLASVLNQQERLDEARAMFEALAEESDDPTIAALHALALDKLGRADEARAILEQLIEAHPDQPHYRISHGHILRAAGQVDEAVAAYRKAAEIDYECGEAWWGLASIKSRIFTDADIETMRKGLNVAIDIRNSAPLHFALGRALHDRKHYAEAFDHYREGNRQRAESIGYDARELTDEVAEIEQVVDRNFIASLPEAPAGDATPVFIVSLPRSGSTLLEQMLGSHPDVEPVGELPYAPAILRGAMEMATRRGPSTVPQLIAALSDEQAAAMGDDYLRRASLHRRTDARHFIDKLPHNWSNILFLRKILPQAKFLDIRRPAMDCCFSNFTQSFSRAHASSFALEHIGQCYADYVRLMTHLDRIAPGLIHHIDYAAMVEDSEPQLRRALAHLGLDWDPAVLEFHKLDRVVRTPSSEQVRRPLNRDGMEVWRPYAEWLGPLREALGKLAE</sequence>
<dbReference type="Gene3D" id="3.40.50.300">
    <property type="entry name" value="P-loop containing nucleotide triphosphate hydrolases"/>
    <property type="match status" value="1"/>
</dbReference>
<gene>
    <name evidence="2" type="ORF">SAMN06295955_103132</name>
</gene>
<dbReference type="GO" id="GO:0008476">
    <property type="term" value="F:protein-tyrosine sulfotransferase activity"/>
    <property type="evidence" value="ECO:0007669"/>
    <property type="project" value="InterPro"/>
</dbReference>
<accession>A0A239GEB7</accession>